<dbReference type="UniPathway" id="UPA00034">
    <property type="reaction ID" value="UER00027"/>
</dbReference>
<proteinExistence type="inferred from homology"/>
<dbReference type="NCBIfam" id="TIGR01048">
    <property type="entry name" value="lysA"/>
    <property type="match status" value="1"/>
</dbReference>
<dbReference type="GO" id="GO:0030170">
    <property type="term" value="F:pyridoxal phosphate binding"/>
    <property type="evidence" value="ECO:0007669"/>
    <property type="project" value="UniProtKB-UniRule"/>
</dbReference>
<feature type="binding site" evidence="12">
    <location>
        <position position="343"/>
    </location>
    <ligand>
        <name>substrate</name>
    </ligand>
</feature>
<dbReference type="SUPFAM" id="SSF50621">
    <property type="entry name" value="Alanine racemase C-terminal domain-like"/>
    <property type="match status" value="1"/>
</dbReference>
<dbReference type="OrthoDB" id="9802241at2"/>
<keyword evidence="18" id="KW-1185">Reference proteome</keyword>
<dbReference type="AlphaFoldDB" id="A0A0G3EB45"/>
<feature type="domain" description="Orn/DAP/Arg decarboxylase 2 C-terminal" evidence="15">
    <location>
        <begin position="30"/>
        <end position="369"/>
    </location>
</feature>
<feature type="modified residue" description="N6-(pyridoxal phosphate)lysine" evidence="12 13">
    <location>
        <position position="60"/>
    </location>
</feature>
<comment type="similarity">
    <text evidence="9 12">Belongs to the Orn/Lys/Arg decarboxylase class-II family. LysA subfamily.</text>
</comment>
<dbReference type="PATRIC" id="fig|1609981.3.peg.465"/>
<dbReference type="FunFam" id="3.20.20.10:FF:000003">
    <property type="entry name" value="Diaminopimelate decarboxylase"/>
    <property type="match status" value="1"/>
</dbReference>
<dbReference type="Pfam" id="PF00278">
    <property type="entry name" value="Orn_DAP_Arg_deC"/>
    <property type="match status" value="1"/>
</dbReference>
<dbReference type="Pfam" id="PF02784">
    <property type="entry name" value="Orn_Arg_deC_N"/>
    <property type="match status" value="1"/>
</dbReference>
<comment type="subunit">
    <text evidence="12">Homodimer.</text>
</comment>
<dbReference type="FunFam" id="2.40.37.10:FF:000003">
    <property type="entry name" value="Diaminopimelate decarboxylase"/>
    <property type="match status" value="1"/>
</dbReference>
<feature type="binding site" evidence="12">
    <location>
        <position position="371"/>
    </location>
    <ligand>
        <name>substrate</name>
    </ligand>
</feature>
<dbReference type="CDD" id="cd06828">
    <property type="entry name" value="PLPDE_III_DapDC"/>
    <property type="match status" value="1"/>
</dbReference>
<dbReference type="InterPro" id="IPR022643">
    <property type="entry name" value="De-COase2_C"/>
</dbReference>
<evidence type="ECO:0000256" key="11">
    <source>
        <dbReference type="ARBA" id="ARBA00074972"/>
    </source>
</evidence>
<keyword evidence="4 12" id="KW-0663">Pyridoxal phosphate</keyword>
<gene>
    <name evidence="12 17" type="primary">lysA</name>
    <name evidence="17" type="ORF">L21SP4_00441</name>
</gene>
<evidence type="ECO:0000313" key="18">
    <source>
        <dbReference type="Proteomes" id="UP000035268"/>
    </source>
</evidence>
<feature type="binding site" evidence="12">
    <location>
        <position position="317"/>
    </location>
    <ligand>
        <name>substrate</name>
    </ligand>
</feature>
<dbReference type="Gene3D" id="3.20.20.10">
    <property type="entry name" value="Alanine racemase"/>
    <property type="match status" value="1"/>
</dbReference>
<keyword evidence="6 12" id="KW-0456">Lyase</keyword>
<evidence type="ECO:0000259" key="15">
    <source>
        <dbReference type="Pfam" id="PF00278"/>
    </source>
</evidence>
<dbReference type="InterPro" id="IPR002986">
    <property type="entry name" value="DAP_deCOOHase_LysA"/>
</dbReference>
<feature type="binding site" evidence="12">
    <location>
        <position position="313"/>
    </location>
    <ligand>
        <name>substrate</name>
    </ligand>
</feature>
<evidence type="ECO:0000256" key="14">
    <source>
        <dbReference type="RuleBase" id="RU003738"/>
    </source>
</evidence>
<dbReference type="InterPro" id="IPR009006">
    <property type="entry name" value="Ala_racemase/Decarboxylase_C"/>
</dbReference>
<feature type="active site" description="Proton donor" evidence="13">
    <location>
        <position position="342"/>
    </location>
</feature>
<comment type="function">
    <text evidence="12">Specifically catalyzes the decarboxylation of meso-diaminopimelate (meso-DAP) to L-lysine.</text>
</comment>
<evidence type="ECO:0000256" key="6">
    <source>
        <dbReference type="ARBA" id="ARBA00023239"/>
    </source>
</evidence>
<accession>A0A0G3EB45</accession>
<comment type="cofactor">
    <cofactor evidence="1 12 13 14">
        <name>pyridoxal 5'-phosphate</name>
        <dbReference type="ChEBI" id="CHEBI:597326"/>
    </cofactor>
</comment>
<feature type="binding site" evidence="12">
    <location>
        <position position="239"/>
    </location>
    <ligand>
        <name>pyridoxal 5'-phosphate</name>
        <dbReference type="ChEBI" id="CHEBI:597326"/>
    </ligand>
</feature>
<reference evidence="18" key="1">
    <citation type="submission" date="2015-02" db="EMBL/GenBank/DDBJ databases">
        <title>Description and complete genome sequence of the first cultured representative of the subdivision 5 of the Verrucomicrobia phylum.</title>
        <authorList>
            <person name="Spring S."/>
            <person name="Bunk B."/>
            <person name="Sproer C."/>
            <person name="Klenk H.-P."/>
        </authorList>
    </citation>
    <scope>NUCLEOTIDE SEQUENCE [LARGE SCALE GENOMIC DNA]</scope>
    <source>
        <strain evidence="18">L21-Fru-AB</strain>
    </source>
</reference>
<dbReference type="InterPro" id="IPR022644">
    <property type="entry name" value="De-COase2_N"/>
</dbReference>
<evidence type="ECO:0000313" key="17">
    <source>
        <dbReference type="EMBL" id="AKJ63721.1"/>
    </source>
</evidence>
<dbReference type="HAMAP" id="MF_02120">
    <property type="entry name" value="LysA"/>
    <property type="match status" value="1"/>
</dbReference>
<dbReference type="PANTHER" id="PTHR43727">
    <property type="entry name" value="DIAMINOPIMELATE DECARBOXYLASE"/>
    <property type="match status" value="1"/>
</dbReference>
<keyword evidence="2 12" id="KW-0028">Amino-acid biosynthesis</keyword>
<keyword evidence="3 12" id="KW-0210">Decarboxylase</keyword>
<evidence type="ECO:0000256" key="1">
    <source>
        <dbReference type="ARBA" id="ARBA00001933"/>
    </source>
</evidence>
<evidence type="ECO:0000256" key="2">
    <source>
        <dbReference type="ARBA" id="ARBA00022605"/>
    </source>
</evidence>
<evidence type="ECO:0000256" key="3">
    <source>
        <dbReference type="ARBA" id="ARBA00022793"/>
    </source>
</evidence>
<dbReference type="InterPro" id="IPR000183">
    <property type="entry name" value="Orn/DAP/Arg_de-COase"/>
</dbReference>
<dbReference type="SUPFAM" id="SSF51419">
    <property type="entry name" value="PLP-binding barrel"/>
    <property type="match status" value="1"/>
</dbReference>
<dbReference type="PRINTS" id="PR01179">
    <property type="entry name" value="ODADCRBXLASE"/>
</dbReference>
<organism evidence="17 18">
    <name type="scientific">Kiritimatiella glycovorans</name>
    <dbReference type="NCBI Taxonomy" id="1307763"/>
    <lineage>
        <taxon>Bacteria</taxon>
        <taxon>Pseudomonadati</taxon>
        <taxon>Kiritimatiellota</taxon>
        <taxon>Kiritimatiellia</taxon>
        <taxon>Kiritimatiellales</taxon>
        <taxon>Kiritimatiellaceae</taxon>
        <taxon>Kiritimatiella</taxon>
    </lineage>
</organism>
<sequence>MNAFEYRNGELHAEDCALNALAEEYGTPLYVYSRTHFEHQYRRLAAALKDADPLLCYSVKGCSTGAILELFRGMGAGLDVVSGGELFRGLRAGFDAEKIVFAGVGKTVDEIRYAIEQGVGFFTVESEPELERIAHVEGELKKSARVAIRVNPDIDPGTHEYTCTGKGDTKFGVDPATARRLSLRAIEHDALRLVGLHTHLGSPLMSVDPYEKALEVIRPLCRELKERGPHFRRLDLGGGLGIPYRPEEEPFDLDRFAKMANAAVGELGLQLVLEPGRFLSGGAGVLLTRVQYVKPHPSKTFLIGDAAMNDLLRPALYDAWHGVNAVRQTGETVCGDLVGPVCETGDFLARDRELPAAEAGDLLAVMNAGAYGYTMASNYNSRPRPAEVLVEGSSARLIRRRETWDDLVRGEE</sequence>
<evidence type="ECO:0000256" key="4">
    <source>
        <dbReference type="ARBA" id="ARBA00022898"/>
    </source>
</evidence>
<evidence type="ECO:0000256" key="5">
    <source>
        <dbReference type="ARBA" id="ARBA00023154"/>
    </source>
</evidence>
<name>A0A0G3EB45_9BACT</name>
<evidence type="ECO:0000256" key="7">
    <source>
        <dbReference type="ARBA" id="ARBA00050464"/>
    </source>
</evidence>
<feature type="binding site" evidence="12">
    <location>
        <position position="371"/>
    </location>
    <ligand>
        <name>pyridoxal 5'-phosphate</name>
        <dbReference type="ChEBI" id="CHEBI:597326"/>
    </ligand>
</feature>
<evidence type="ECO:0000256" key="9">
    <source>
        <dbReference type="ARBA" id="ARBA00060983"/>
    </source>
</evidence>
<keyword evidence="5 12" id="KW-0457">Lysine biosynthesis</keyword>
<reference evidence="17 18" key="2">
    <citation type="journal article" date="2016" name="ISME J.">
        <title>Characterization of the first cultured representative of Verrucomicrobia subdivision 5 indicates the proposal of a novel phylum.</title>
        <authorList>
            <person name="Spring S."/>
            <person name="Bunk B."/>
            <person name="Sproer C."/>
            <person name="Schumann P."/>
            <person name="Rohde M."/>
            <person name="Tindall B.J."/>
            <person name="Klenk H.P."/>
        </authorList>
    </citation>
    <scope>NUCLEOTIDE SEQUENCE [LARGE SCALE GENOMIC DNA]</scope>
    <source>
        <strain evidence="17 18">L21-Fru-AB</strain>
    </source>
</reference>
<dbReference type="PRINTS" id="PR01181">
    <property type="entry name" value="DAPDCRBXLASE"/>
</dbReference>
<dbReference type="PANTHER" id="PTHR43727:SF2">
    <property type="entry name" value="GROUP IV DECARBOXYLASE"/>
    <property type="match status" value="1"/>
</dbReference>
<evidence type="ECO:0000259" key="16">
    <source>
        <dbReference type="Pfam" id="PF02784"/>
    </source>
</evidence>
<dbReference type="RefSeq" id="WP_052881127.1">
    <property type="nucleotide sequence ID" value="NZ_CP010904.1"/>
</dbReference>
<dbReference type="GO" id="GO:0008836">
    <property type="term" value="F:diaminopimelate decarboxylase activity"/>
    <property type="evidence" value="ECO:0007669"/>
    <property type="project" value="UniProtKB-UniRule"/>
</dbReference>
<dbReference type="STRING" id="1307763.L21SP4_00441"/>
<dbReference type="EC" id="4.1.1.20" evidence="10 12"/>
<dbReference type="EMBL" id="CP010904">
    <property type="protein sequence ID" value="AKJ63721.1"/>
    <property type="molecule type" value="Genomic_DNA"/>
</dbReference>
<comment type="catalytic activity">
    <reaction evidence="7 12 14">
        <text>meso-2,6-diaminopimelate + H(+) = L-lysine + CO2</text>
        <dbReference type="Rhea" id="RHEA:15101"/>
        <dbReference type="ChEBI" id="CHEBI:15378"/>
        <dbReference type="ChEBI" id="CHEBI:16526"/>
        <dbReference type="ChEBI" id="CHEBI:32551"/>
        <dbReference type="ChEBI" id="CHEBI:57791"/>
        <dbReference type="EC" id="4.1.1.20"/>
    </reaction>
</comment>
<dbReference type="InterPro" id="IPR029066">
    <property type="entry name" value="PLP-binding_barrel"/>
</dbReference>
<evidence type="ECO:0000256" key="10">
    <source>
        <dbReference type="ARBA" id="ARBA00066427"/>
    </source>
</evidence>
<protein>
    <recommendedName>
        <fullName evidence="11 12">Diaminopimelate decarboxylase</fullName>
        <shortName evidence="12">DAP decarboxylase</shortName>
        <shortName evidence="12">DAPDC</shortName>
        <ecNumber evidence="10 12">4.1.1.20</ecNumber>
    </recommendedName>
</protein>
<evidence type="ECO:0000256" key="8">
    <source>
        <dbReference type="ARBA" id="ARBA00060643"/>
    </source>
</evidence>
<dbReference type="Proteomes" id="UP000035268">
    <property type="component" value="Chromosome"/>
</dbReference>
<feature type="binding site" evidence="12">
    <location>
        <position position="277"/>
    </location>
    <ligand>
        <name>substrate</name>
    </ligand>
</feature>
<comment type="pathway">
    <text evidence="8 12 14">Amino-acid biosynthesis; L-lysine biosynthesis via DAP pathway; L-lysine from DL-2,6-diaminopimelate: step 1/1.</text>
</comment>
<feature type="domain" description="Orn/DAP/Arg decarboxylase 2 N-terminal" evidence="16">
    <location>
        <begin position="36"/>
        <end position="280"/>
    </location>
</feature>
<feature type="binding site" evidence="12">
    <location>
        <begin position="274"/>
        <end position="277"/>
    </location>
    <ligand>
        <name>pyridoxal 5'-phosphate</name>
        <dbReference type="ChEBI" id="CHEBI:597326"/>
    </ligand>
</feature>
<evidence type="ECO:0000256" key="12">
    <source>
        <dbReference type="HAMAP-Rule" id="MF_02120"/>
    </source>
</evidence>
<dbReference type="Gene3D" id="2.40.37.10">
    <property type="entry name" value="Lyase, Ornithine Decarboxylase, Chain A, domain 1"/>
    <property type="match status" value="1"/>
</dbReference>
<evidence type="ECO:0000256" key="13">
    <source>
        <dbReference type="PIRSR" id="PIRSR600183-50"/>
    </source>
</evidence>
<dbReference type="KEGG" id="vbl:L21SP4_00441"/>
<dbReference type="GO" id="GO:0009089">
    <property type="term" value="P:lysine biosynthetic process via diaminopimelate"/>
    <property type="evidence" value="ECO:0007669"/>
    <property type="project" value="UniProtKB-UniRule"/>
</dbReference>